<gene>
    <name evidence="1" type="ORF">BBD42_15350</name>
</gene>
<dbReference type="Gene3D" id="3.40.50.300">
    <property type="entry name" value="P-loop containing nucleotide triphosphate hydrolases"/>
    <property type="match status" value="1"/>
</dbReference>
<dbReference type="InterPro" id="IPR027417">
    <property type="entry name" value="P-loop_NTPase"/>
</dbReference>
<dbReference type="EMBL" id="CP016808">
    <property type="protein sequence ID" value="ANY70756.1"/>
    <property type="molecule type" value="Genomic_DNA"/>
</dbReference>
<sequence length="255" mass="27752">MTHADKCLLQAQCSAAGSVSCSRLCTSYIAMHGLNGAGGRSAAANVPSAYRSVTLATSKARISQPEIHVLADRYASTFGRQFGPDADGNTQIKSLYLYSSEPGTGKTTTAVALLNAYLIAHYIGSIKRGQAPVERPAYFLDVTEWQADYNAFNRPRVPEEVAAPAAVRFYAAQRIAATVPFLVMDEIGVRDATDAFRTDLHTVINGRVSNELPTVYTSNITLKETVALFDKRVADRMRDQCGELTYKGESKRGMR</sequence>
<organism evidence="1">
    <name type="scientific">Paenibacillus sp. BIHB 4019</name>
    <dbReference type="NCBI Taxonomy" id="1870819"/>
    <lineage>
        <taxon>Bacteria</taxon>
        <taxon>Bacillati</taxon>
        <taxon>Bacillota</taxon>
        <taxon>Bacilli</taxon>
        <taxon>Bacillales</taxon>
        <taxon>Paenibacillaceae</taxon>
        <taxon>Paenibacillus</taxon>
    </lineage>
</organism>
<dbReference type="AlphaFoldDB" id="A0A1B2DST0"/>
<dbReference type="SUPFAM" id="SSF52540">
    <property type="entry name" value="P-loop containing nucleoside triphosphate hydrolases"/>
    <property type="match status" value="1"/>
</dbReference>
<name>A0A1B2DST0_9BACL</name>
<dbReference type="PROSITE" id="PS51257">
    <property type="entry name" value="PROKAR_LIPOPROTEIN"/>
    <property type="match status" value="1"/>
</dbReference>
<evidence type="ECO:0000313" key="1">
    <source>
        <dbReference type="EMBL" id="ANY70756.1"/>
    </source>
</evidence>
<reference evidence="1" key="1">
    <citation type="submission" date="2016-08" db="EMBL/GenBank/DDBJ databases">
        <title>Complete Genome Seqeunce of Paenibacillus sp. BIHB 4019 from tea rhizoplane.</title>
        <authorList>
            <person name="Thakur R."/>
            <person name="Swarnkar M.K."/>
            <person name="Gulati A."/>
        </authorList>
    </citation>
    <scope>NUCLEOTIDE SEQUENCE [LARGE SCALE GENOMIC DNA]</scope>
    <source>
        <strain evidence="1">BIHB4019</strain>
    </source>
</reference>
<accession>A0A1B2DST0</accession>
<protein>
    <submittedName>
        <fullName evidence="1">DNA replication protein</fullName>
    </submittedName>
</protein>
<proteinExistence type="predicted"/>